<proteinExistence type="predicted"/>
<gene>
    <name evidence="2" type="ORF">DL762_000135</name>
</gene>
<organism evidence="2 3">
    <name type="scientific">Monosporascus cannonballus</name>
    <dbReference type="NCBI Taxonomy" id="155416"/>
    <lineage>
        <taxon>Eukaryota</taxon>
        <taxon>Fungi</taxon>
        <taxon>Dikarya</taxon>
        <taxon>Ascomycota</taxon>
        <taxon>Pezizomycotina</taxon>
        <taxon>Sordariomycetes</taxon>
        <taxon>Xylariomycetidae</taxon>
        <taxon>Xylariales</taxon>
        <taxon>Xylariales incertae sedis</taxon>
        <taxon>Monosporascus</taxon>
    </lineage>
</organism>
<dbReference type="Proteomes" id="UP000294003">
    <property type="component" value="Unassembled WGS sequence"/>
</dbReference>
<feature type="region of interest" description="Disordered" evidence="1">
    <location>
        <begin position="40"/>
        <end position="119"/>
    </location>
</feature>
<evidence type="ECO:0000256" key="1">
    <source>
        <dbReference type="SAM" id="MobiDB-lite"/>
    </source>
</evidence>
<accession>A0ABY0HM09</accession>
<name>A0ABY0HM09_9PEZI</name>
<sequence>MLRLSRACRSDTRLLTNLGKALGHVSAPSWFATSATLGAKPKNKSLRPEKKTDNLSLPPTAKSLISQNDTSSLDDDDDEELDTSWDDDPDLTIAIERVEKRPQKKESQQPTKKRPRPPSVFEHVVMRLCRDVPPGGRMQTKFLAKISNCIYRVKRRSADPIFLSIFSAGDMARKGWIIRGASLDPLAIFKMLANLTEYTRKIQKTMAIMLEDMACRNIAITLKRTEELEILKPELEGALLNLLENRKKRLKFDTEDLDGALNLMRLTSRMRDEYRQALIRSQESHVGSSGRNELLGHPYAERLADANTLLRQSAEWLVEAGMIRMELKIRKFDGFWELVEVIVTRAANRRSSLKRAAARAQKRERESNGHS</sequence>
<keyword evidence="3" id="KW-1185">Reference proteome</keyword>
<evidence type="ECO:0000313" key="3">
    <source>
        <dbReference type="Proteomes" id="UP000294003"/>
    </source>
</evidence>
<reference evidence="2 3" key="1">
    <citation type="submission" date="2018-06" db="EMBL/GenBank/DDBJ databases">
        <title>Complete Genomes of Monosporascus.</title>
        <authorList>
            <person name="Robinson A.J."/>
            <person name="Natvig D.O."/>
        </authorList>
    </citation>
    <scope>NUCLEOTIDE SEQUENCE [LARGE SCALE GENOMIC DNA]</scope>
    <source>
        <strain evidence="2 3">CBS 609.92</strain>
    </source>
</reference>
<feature type="compositionally biased region" description="Acidic residues" evidence="1">
    <location>
        <begin position="72"/>
        <end position="90"/>
    </location>
</feature>
<dbReference type="EMBL" id="QJNS01000003">
    <property type="protein sequence ID" value="RYO95252.1"/>
    <property type="molecule type" value="Genomic_DNA"/>
</dbReference>
<feature type="compositionally biased region" description="Basic and acidic residues" evidence="1">
    <location>
        <begin position="96"/>
        <end position="107"/>
    </location>
</feature>
<evidence type="ECO:0000313" key="2">
    <source>
        <dbReference type="EMBL" id="RYO95252.1"/>
    </source>
</evidence>
<protein>
    <submittedName>
        <fullName evidence="2">Uncharacterized protein</fullName>
    </submittedName>
</protein>
<comment type="caution">
    <text evidence="2">The sequence shown here is derived from an EMBL/GenBank/DDBJ whole genome shotgun (WGS) entry which is preliminary data.</text>
</comment>